<evidence type="ECO:0000256" key="1">
    <source>
        <dbReference type="ARBA" id="ARBA00007874"/>
    </source>
</evidence>
<feature type="domain" description="2Fe-2S ferredoxin-type" evidence="11">
    <location>
        <begin position="115"/>
        <end position="211"/>
    </location>
</feature>
<gene>
    <name evidence="12" type="ORF">HZS54_05370</name>
</gene>
<dbReference type="Pfam" id="PF00111">
    <property type="entry name" value="Fer2"/>
    <property type="match status" value="1"/>
</dbReference>
<proteinExistence type="inferred from homology"/>
<reference evidence="12 13" key="1">
    <citation type="submission" date="2020-07" db="EMBL/GenBank/DDBJ databases">
        <title>Halosimplex litoreum sp. nov. and Halosimplex rubrum sp. nov., isolated from different salt environments.</title>
        <authorList>
            <person name="Cui H."/>
        </authorList>
    </citation>
    <scope>NUCLEOTIDE SEQUENCE [LARGE SCALE GENOMIC DNA]</scope>
    <source>
        <strain evidence="12 13">R2</strain>
    </source>
</reference>
<dbReference type="SMART" id="SM00271">
    <property type="entry name" value="DnaJ"/>
    <property type="match status" value="1"/>
</dbReference>
<dbReference type="SUPFAM" id="SSF54292">
    <property type="entry name" value="2Fe-2S ferredoxin-like"/>
    <property type="match status" value="1"/>
</dbReference>
<dbReference type="RefSeq" id="WP_179920911.1">
    <property type="nucleotide sequence ID" value="NZ_CP058909.1"/>
</dbReference>
<accession>A0A7D5P7G8</accession>
<feature type="region of interest" description="Disordered" evidence="9">
    <location>
        <begin position="52"/>
        <end position="91"/>
    </location>
</feature>
<dbReference type="Proteomes" id="UP000509346">
    <property type="component" value="Chromosome"/>
</dbReference>
<dbReference type="CDD" id="cd00207">
    <property type="entry name" value="fer2"/>
    <property type="match status" value="1"/>
</dbReference>
<dbReference type="Gene3D" id="3.10.20.30">
    <property type="match status" value="1"/>
</dbReference>
<keyword evidence="5" id="KW-0249">Electron transport</keyword>
<evidence type="ECO:0000256" key="3">
    <source>
        <dbReference type="ARBA" id="ARBA00022714"/>
    </source>
</evidence>
<keyword evidence="6" id="KW-0408">Iron</keyword>
<evidence type="ECO:0000256" key="6">
    <source>
        <dbReference type="ARBA" id="ARBA00023004"/>
    </source>
</evidence>
<dbReference type="InterPro" id="IPR053441">
    <property type="entry name" value="2Fe2S_Ferredoxin"/>
</dbReference>
<dbReference type="InterPro" id="IPR012675">
    <property type="entry name" value="Beta-grasp_dom_sf"/>
</dbReference>
<keyword evidence="13" id="KW-1185">Reference proteome</keyword>
<evidence type="ECO:0000256" key="5">
    <source>
        <dbReference type="ARBA" id="ARBA00022982"/>
    </source>
</evidence>
<evidence type="ECO:0000313" key="12">
    <source>
        <dbReference type="EMBL" id="QLH81101.1"/>
    </source>
</evidence>
<evidence type="ECO:0000256" key="4">
    <source>
        <dbReference type="ARBA" id="ARBA00022723"/>
    </source>
</evidence>
<keyword evidence="3" id="KW-0001">2Fe-2S</keyword>
<dbReference type="PROSITE" id="PS51085">
    <property type="entry name" value="2FE2S_FER_2"/>
    <property type="match status" value="1"/>
</dbReference>
<keyword evidence="4" id="KW-0479">Metal-binding</keyword>
<dbReference type="Gene3D" id="1.10.287.110">
    <property type="entry name" value="DnaJ domain"/>
    <property type="match status" value="1"/>
</dbReference>
<dbReference type="InterPro" id="IPR001623">
    <property type="entry name" value="DnaJ_domain"/>
</dbReference>
<evidence type="ECO:0000259" key="11">
    <source>
        <dbReference type="PROSITE" id="PS51085"/>
    </source>
</evidence>
<name>A0A7D5P7G8_9EURY</name>
<dbReference type="NCBIfam" id="NF041393">
    <property type="entry name" value="Frdxn_Halo"/>
    <property type="match status" value="1"/>
</dbReference>
<dbReference type="PANTHER" id="PTHR43112:SF3">
    <property type="entry name" value="FERREDOXIN-2, CHLOROPLASTIC"/>
    <property type="match status" value="1"/>
</dbReference>
<protein>
    <submittedName>
        <fullName evidence="12">DnaJ domain-containing protein</fullName>
    </submittedName>
</protein>
<dbReference type="PROSITE" id="PS50076">
    <property type="entry name" value="DNAJ_2"/>
    <property type="match status" value="1"/>
</dbReference>
<dbReference type="GeneID" id="56081997"/>
<dbReference type="OrthoDB" id="213270at2157"/>
<feature type="domain" description="J" evidence="10">
    <location>
        <begin position="3"/>
        <end position="56"/>
    </location>
</feature>
<dbReference type="GO" id="GO:0046872">
    <property type="term" value="F:metal ion binding"/>
    <property type="evidence" value="ECO:0007669"/>
    <property type="project" value="UniProtKB-KW"/>
</dbReference>
<keyword evidence="2" id="KW-0813">Transport</keyword>
<dbReference type="InterPro" id="IPR006058">
    <property type="entry name" value="2Fe2S_fd_BS"/>
</dbReference>
<evidence type="ECO:0000256" key="9">
    <source>
        <dbReference type="SAM" id="MobiDB-lite"/>
    </source>
</evidence>
<organism evidence="12 13">
    <name type="scientific">Halosimplex pelagicum</name>
    <dbReference type="NCBI Taxonomy" id="869886"/>
    <lineage>
        <taxon>Archaea</taxon>
        <taxon>Methanobacteriati</taxon>
        <taxon>Methanobacteriota</taxon>
        <taxon>Stenosarchaea group</taxon>
        <taxon>Halobacteria</taxon>
        <taxon>Halobacteriales</taxon>
        <taxon>Haloarculaceae</taxon>
        <taxon>Halosimplex</taxon>
    </lineage>
</organism>
<comment type="similarity">
    <text evidence="1">Belongs to the 2Fe2S plant-type ferredoxin family.</text>
</comment>
<dbReference type="Pfam" id="PF00226">
    <property type="entry name" value="DnaJ"/>
    <property type="match status" value="1"/>
</dbReference>
<dbReference type="EMBL" id="CP058909">
    <property type="protein sequence ID" value="QLH81101.1"/>
    <property type="molecule type" value="Genomic_DNA"/>
</dbReference>
<evidence type="ECO:0000256" key="8">
    <source>
        <dbReference type="ARBA" id="ARBA00034078"/>
    </source>
</evidence>
<dbReference type="PROSITE" id="PS00197">
    <property type="entry name" value="2FE2S_FER_1"/>
    <property type="match status" value="1"/>
</dbReference>
<evidence type="ECO:0000259" key="10">
    <source>
        <dbReference type="PROSITE" id="PS50076"/>
    </source>
</evidence>
<dbReference type="AlphaFoldDB" id="A0A7D5P7G8"/>
<sequence length="231" mass="25844">MESPFDVLSVEPDADEEAIKEAYRERIKDAHPDHGGSAREFQLVKAAYEELKDGGSEAVGEDGDEGDDRSPSERAEAAAAPGENGAEPRREQRCRVEYLNYEVLDDRGWDLDDEDLMETAADGGLDREDYGQFWVRPRESLLEAAERHGFAWPFACRGGACANCAIIVLEGDMRTRVDHVLPQEMLDQGFQLSCNGMPVTDELQVVYNVKSMPELEDLLLPPRPFEQAHDD</sequence>
<keyword evidence="7" id="KW-0411">Iron-sulfur</keyword>
<dbReference type="InterPro" id="IPR036869">
    <property type="entry name" value="J_dom_sf"/>
</dbReference>
<dbReference type="KEGG" id="hpel:HZS54_05370"/>
<dbReference type="GO" id="GO:0051537">
    <property type="term" value="F:2 iron, 2 sulfur cluster binding"/>
    <property type="evidence" value="ECO:0007669"/>
    <property type="project" value="UniProtKB-KW"/>
</dbReference>
<dbReference type="InterPro" id="IPR001041">
    <property type="entry name" value="2Fe-2S_ferredoxin-type"/>
</dbReference>
<dbReference type="SUPFAM" id="SSF46565">
    <property type="entry name" value="Chaperone J-domain"/>
    <property type="match status" value="1"/>
</dbReference>
<dbReference type="PANTHER" id="PTHR43112">
    <property type="entry name" value="FERREDOXIN"/>
    <property type="match status" value="1"/>
</dbReference>
<dbReference type="CDD" id="cd06257">
    <property type="entry name" value="DnaJ"/>
    <property type="match status" value="1"/>
</dbReference>
<evidence type="ECO:0000313" key="13">
    <source>
        <dbReference type="Proteomes" id="UP000509346"/>
    </source>
</evidence>
<evidence type="ECO:0000256" key="2">
    <source>
        <dbReference type="ARBA" id="ARBA00022448"/>
    </source>
</evidence>
<evidence type="ECO:0000256" key="7">
    <source>
        <dbReference type="ARBA" id="ARBA00023014"/>
    </source>
</evidence>
<dbReference type="InterPro" id="IPR036010">
    <property type="entry name" value="2Fe-2S_ferredoxin-like_sf"/>
</dbReference>
<comment type="cofactor">
    <cofactor evidence="8">
        <name>[2Fe-2S] cluster</name>
        <dbReference type="ChEBI" id="CHEBI:190135"/>
    </cofactor>
</comment>